<dbReference type="AlphaFoldDB" id="A0A011NDV7"/>
<proteinExistence type="predicted"/>
<dbReference type="EMBL" id="JEMX01000028">
    <property type="protein sequence ID" value="EXI80853.1"/>
    <property type="molecule type" value="Genomic_DNA"/>
</dbReference>
<dbReference type="STRING" id="1454003.AW10_01466"/>
<feature type="compositionally biased region" description="Basic and acidic residues" evidence="1">
    <location>
        <begin position="127"/>
        <end position="142"/>
    </location>
</feature>
<gene>
    <name evidence="3" type="ORF">AW10_01466</name>
</gene>
<protein>
    <submittedName>
        <fullName evidence="3">SnoaL-like domain protein</fullName>
    </submittedName>
</protein>
<feature type="domain" description="SnoaL-like" evidence="2">
    <location>
        <begin position="13"/>
        <end position="127"/>
    </location>
</feature>
<organism evidence="3 4">
    <name type="scientific">Candidatus Accumulibacter appositus</name>
    <dbReference type="NCBI Taxonomy" id="1454003"/>
    <lineage>
        <taxon>Bacteria</taxon>
        <taxon>Pseudomonadati</taxon>
        <taxon>Pseudomonadota</taxon>
        <taxon>Betaproteobacteria</taxon>
        <taxon>Candidatus Accumulibacter</taxon>
    </lineage>
</organism>
<accession>A0A011NDV7</accession>
<dbReference type="PANTHER" id="PTHR34957:SF1">
    <property type="entry name" value="NUCLEAR TRANSPORT FACTOR 2 (NTF2) FAMILY PROTEIN"/>
    <property type="match status" value="1"/>
</dbReference>
<dbReference type="SUPFAM" id="SSF54427">
    <property type="entry name" value="NTF2-like"/>
    <property type="match status" value="1"/>
</dbReference>
<dbReference type="Proteomes" id="UP000021816">
    <property type="component" value="Unassembled WGS sequence"/>
</dbReference>
<sequence length="148" mass="16601">MIATFANPAEVEAAFYEAIARADLIALMSVWADDEDIVCIHPTGQRLSGTTAIRDSWRSIFANNPRLKVRLSRVLRWNSMLLAVHNVVETLYIGDEQKPHGPMLATNVFQRGTNGWRLLAHHSSTAADRELADKRAGEREQSTPRVLH</sequence>
<feature type="region of interest" description="Disordered" evidence="1">
    <location>
        <begin position="127"/>
        <end position="148"/>
    </location>
</feature>
<comment type="caution">
    <text evidence="3">The sequence shown here is derived from an EMBL/GenBank/DDBJ whole genome shotgun (WGS) entry which is preliminary data.</text>
</comment>
<evidence type="ECO:0000313" key="3">
    <source>
        <dbReference type="EMBL" id="EXI80853.1"/>
    </source>
</evidence>
<reference evidence="3 4" key="1">
    <citation type="submission" date="2014-02" db="EMBL/GenBank/DDBJ databases">
        <title>Expanding our view of genomic diversity in Candidatus Accumulibacter clades.</title>
        <authorList>
            <person name="Skennerton C.T."/>
            <person name="Barr J.J."/>
            <person name="Slater F.R."/>
            <person name="Bond P.L."/>
            <person name="Tyson G.W."/>
        </authorList>
    </citation>
    <scope>NUCLEOTIDE SEQUENCE [LARGE SCALE GENOMIC DNA]</scope>
    <source>
        <strain evidence="4">BA-92</strain>
    </source>
</reference>
<evidence type="ECO:0000256" key="1">
    <source>
        <dbReference type="SAM" id="MobiDB-lite"/>
    </source>
</evidence>
<evidence type="ECO:0000313" key="4">
    <source>
        <dbReference type="Proteomes" id="UP000021816"/>
    </source>
</evidence>
<name>A0A011NDV7_9PROT</name>
<dbReference type="Gene3D" id="3.10.450.50">
    <property type="match status" value="1"/>
</dbReference>
<dbReference type="PANTHER" id="PTHR34957">
    <property type="entry name" value="NUCLEAR TRANSPORT FACTOR 2 (NTF2) FAMILY PROTEIN"/>
    <property type="match status" value="1"/>
</dbReference>
<evidence type="ECO:0000259" key="2">
    <source>
        <dbReference type="Pfam" id="PF13474"/>
    </source>
</evidence>
<dbReference type="Pfam" id="PF13474">
    <property type="entry name" value="SnoaL_3"/>
    <property type="match status" value="1"/>
</dbReference>
<dbReference type="PATRIC" id="fig|1454003.3.peg.1510"/>
<dbReference type="InterPro" id="IPR037401">
    <property type="entry name" value="SnoaL-like"/>
</dbReference>
<dbReference type="InterPro" id="IPR032710">
    <property type="entry name" value="NTF2-like_dom_sf"/>
</dbReference>